<evidence type="ECO:0000313" key="19">
    <source>
        <dbReference type="EMBL" id="CAL1534663.1"/>
    </source>
</evidence>
<reference evidence="19 20" key="1">
    <citation type="submission" date="2024-04" db="EMBL/GenBank/DDBJ databases">
        <authorList>
            <consortium name="Genoscope - CEA"/>
            <person name="William W."/>
        </authorList>
    </citation>
    <scope>NUCLEOTIDE SEQUENCE [LARGE SCALE GENOMIC DNA]</scope>
</reference>
<dbReference type="InterPro" id="IPR032682">
    <property type="entry name" value="Cnd1_C"/>
</dbReference>
<keyword evidence="10" id="KW-0498">Mitosis</keyword>
<feature type="domain" description="Condensin complex subunit 1 C-terminal" evidence="18">
    <location>
        <begin position="542"/>
        <end position="702"/>
    </location>
</feature>
<dbReference type="PANTHER" id="PTHR14222">
    <property type="entry name" value="CONDENSIN"/>
    <property type="match status" value="1"/>
</dbReference>
<dbReference type="EMBL" id="CAXITT010000178">
    <property type="protein sequence ID" value="CAL1534663.1"/>
    <property type="molecule type" value="Genomic_DNA"/>
</dbReference>
<proteinExistence type="inferred from homology"/>
<dbReference type="SUPFAM" id="SSF48371">
    <property type="entry name" value="ARM repeat"/>
    <property type="match status" value="1"/>
</dbReference>
<keyword evidence="9" id="KW-0132">Cell division</keyword>
<keyword evidence="20" id="KW-1185">Reference proteome</keyword>
<evidence type="ECO:0000256" key="1">
    <source>
        <dbReference type="ARBA" id="ARBA00004123"/>
    </source>
</evidence>
<comment type="caution">
    <text evidence="19">The sequence shown here is derived from an EMBL/GenBank/DDBJ whole genome shotgun (WGS) entry which is preliminary data.</text>
</comment>
<evidence type="ECO:0000313" key="20">
    <source>
        <dbReference type="Proteomes" id="UP001497497"/>
    </source>
</evidence>
<dbReference type="PANTHER" id="PTHR14222:SF2">
    <property type="entry name" value="CONDENSIN COMPLEX SUBUNIT 1"/>
    <property type="match status" value="1"/>
</dbReference>
<dbReference type="GO" id="GO:0010032">
    <property type="term" value="P:meiotic chromosome condensation"/>
    <property type="evidence" value="ECO:0007669"/>
    <property type="project" value="TreeGrafter"/>
</dbReference>
<feature type="compositionally biased region" description="Basic residues" evidence="17">
    <location>
        <begin position="786"/>
        <end position="802"/>
    </location>
</feature>
<evidence type="ECO:0000256" key="8">
    <source>
        <dbReference type="ARBA" id="ARBA00022553"/>
    </source>
</evidence>
<keyword evidence="13" id="KW-0131">Cell cycle</keyword>
<dbReference type="InterPro" id="IPR026971">
    <property type="entry name" value="CND1/NCAPD3"/>
</dbReference>
<evidence type="ECO:0000256" key="5">
    <source>
        <dbReference type="ARBA" id="ARBA00016064"/>
    </source>
</evidence>
<dbReference type="GO" id="GO:0000796">
    <property type="term" value="C:condensin complex"/>
    <property type="evidence" value="ECO:0007669"/>
    <property type="project" value="TreeGrafter"/>
</dbReference>
<dbReference type="AlphaFoldDB" id="A0AAV2HKY3"/>
<dbReference type="PIRSF" id="PIRSF017127">
    <property type="entry name" value="Condensin_D2"/>
    <property type="match status" value="1"/>
</dbReference>
<keyword evidence="11" id="KW-0226">DNA condensation</keyword>
<feature type="region of interest" description="Disordered" evidence="17">
    <location>
        <begin position="423"/>
        <end position="443"/>
    </location>
</feature>
<dbReference type="InterPro" id="IPR016024">
    <property type="entry name" value="ARM-type_fold"/>
</dbReference>
<sequence>METFPDLPVFAVLNNLNKKSNSEDDEEDSYQEPDVETKLEAAIKEVFFWVKSPLPPHTPDSSMANSTELDEPKTELAKQQTLVNYLKNSLTFALQVQQCIPVVCQLLGSKNTTDVLEAIHFFVTAVEFGVSAAVVGVRRMMVLIWSQEATVRDAVVDAYRTLYLEPKDKNQRFIASSIVKNLSGLVVGSTCGDLTSLEALVTQFVKSGHIGPQVIKALWERFNDKSNAVSEEDARAAVHLIAMCAQAEPDIVKSNVEVLIQEGLGTRAENDYLLALGTCTALLKITSPKEKGKLPSEPFRFEADNSLFERLKVILVKGMTDANTSYWIPLADQAVRVIYELSETPDEVCVKLLRELTQALNDVCSEATQTQGEGVPEEPAKSSLVTCMLTRLLAVAGQVAFKQTVYMEDDVLTEMKRRLTLTEDNKKGRRKSRVGAGNGSKVRSKYSEMEEDMALAGASAEDTEAEFIRKLCEMEILSTDNFLSGLYPLIIGVCSNSAKFSDPDLQTAATLALARFMIVSSQFCESQLQLLFTLLEKSPSPVIRSNLIIALGDLTFRFPNLVEPWTSHLYARLRDDSSHVRKTTLQVLTHLILNDMVKVKGQISELATCIVDPDDRISGLAKLFFHELAKKGTSMYNMPDIISRLSDPDIGVEENNFHIIIKYIFSHIEKSKHCESLTEKLCHRFRATRTDRQVRDLSFCLSQLTFSEKAISKLLENFQCYADKLVDNDVYGHFCQIISKSRQFIRPEAKVSLEELEKKIEQAHTKGLEEGEIENKASKSSVVVKGKTKVVKPRNNSRQKNKSNKENINENEDDETDIVSPLKPKRTTRGNKSVRKPRYTLDSDEEDDEALFDIGREGEYERDLDDDDSLLTKPSQKRSKKGKVSLTPLYSPAT</sequence>
<dbReference type="InterPro" id="IPR011989">
    <property type="entry name" value="ARM-like"/>
</dbReference>
<dbReference type="GO" id="GO:0007076">
    <property type="term" value="P:mitotic chromosome condensation"/>
    <property type="evidence" value="ECO:0007669"/>
    <property type="project" value="InterPro"/>
</dbReference>
<dbReference type="GO" id="GO:0000779">
    <property type="term" value="C:condensed chromosome, centromeric region"/>
    <property type="evidence" value="ECO:0007669"/>
    <property type="project" value="TreeGrafter"/>
</dbReference>
<dbReference type="GO" id="GO:0005634">
    <property type="term" value="C:nucleus"/>
    <property type="evidence" value="ECO:0007669"/>
    <property type="project" value="UniProtKB-SubCell"/>
</dbReference>
<feature type="region of interest" description="Disordered" evidence="17">
    <location>
        <begin position="784"/>
        <end position="894"/>
    </location>
</feature>
<evidence type="ECO:0000256" key="12">
    <source>
        <dbReference type="ARBA" id="ARBA00023242"/>
    </source>
</evidence>
<name>A0AAV2HKY3_LYMST</name>
<feature type="compositionally biased region" description="Basic residues" evidence="17">
    <location>
        <begin position="823"/>
        <end position="838"/>
    </location>
</feature>
<evidence type="ECO:0000256" key="17">
    <source>
        <dbReference type="SAM" id="MobiDB-lite"/>
    </source>
</evidence>
<evidence type="ECO:0000256" key="15">
    <source>
        <dbReference type="ARBA" id="ARBA00080470"/>
    </source>
</evidence>
<dbReference type="FunFam" id="1.25.10.10:FF:000695">
    <property type="entry name" value="Condensin complex subunit 1"/>
    <property type="match status" value="1"/>
</dbReference>
<keyword evidence="7" id="KW-0963">Cytoplasm</keyword>
<evidence type="ECO:0000256" key="4">
    <source>
        <dbReference type="ARBA" id="ARBA00009606"/>
    </source>
</evidence>
<dbReference type="GO" id="GO:0051301">
    <property type="term" value="P:cell division"/>
    <property type="evidence" value="ECO:0007669"/>
    <property type="project" value="UniProtKB-KW"/>
</dbReference>
<dbReference type="Pfam" id="PF12717">
    <property type="entry name" value="Cnd1"/>
    <property type="match status" value="1"/>
</dbReference>
<evidence type="ECO:0000256" key="3">
    <source>
        <dbReference type="ARBA" id="ARBA00004496"/>
    </source>
</evidence>
<organism evidence="19 20">
    <name type="scientific">Lymnaea stagnalis</name>
    <name type="common">Great pond snail</name>
    <name type="synonym">Helix stagnalis</name>
    <dbReference type="NCBI Taxonomy" id="6523"/>
    <lineage>
        <taxon>Eukaryota</taxon>
        <taxon>Metazoa</taxon>
        <taxon>Spiralia</taxon>
        <taxon>Lophotrochozoa</taxon>
        <taxon>Mollusca</taxon>
        <taxon>Gastropoda</taxon>
        <taxon>Heterobranchia</taxon>
        <taxon>Euthyneura</taxon>
        <taxon>Panpulmonata</taxon>
        <taxon>Hygrophila</taxon>
        <taxon>Lymnaeoidea</taxon>
        <taxon>Lymnaeidae</taxon>
        <taxon>Lymnaea</taxon>
    </lineage>
</organism>
<comment type="similarity">
    <text evidence="4">Belongs to the CND1 (condensin subunit 1) family.</text>
</comment>
<evidence type="ECO:0000256" key="10">
    <source>
        <dbReference type="ARBA" id="ARBA00022776"/>
    </source>
</evidence>
<dbReference type="Gene3D" id="1.25.10.10">
    <property type="entry name" value="Leucine-rich Repeat Variant"/>
    <property type="match status" value="1"/>
</dbReference>
<evidence type="ECO:0000256" key="11">
    <source>
        <dbReference type="ARBA" id="ARBA00023067"/>
    </source>
</evidence>
<gene>
    <name evidence="19" type="ORF">GSLYS_00008623001</name>
</gene>
<evidence type="ECO:0000256" key="7">
    <source>
        <dbReference type="ARBA" id="ARBA00022490"/>
    </source>
</evidence>
<evidence type="ECO:0000256" key="14">
    <source>
        <dbReference type="ARBA" id="ARBA00075131"/>
    </source>
</evidence>
<dbReference type="GO" id="GO:0042393">
    <property type="term" value="F:histone binding"/>
    <property type="evidence" value="ECO:0007669"/>
    <property type="project" value="TreeGrafter"/>
</dbReference>
<accession>A0AAV2HKY3</accession>
<evidence type="ECO:0000256" key="2">
    <source>
        <dbReference type="ARBA" id="ARBA00004286"/>
    </source>
</evidence>
<evidence type="ECO:0000256" key="16">
    <source>
        <dbReference type="ARBA" id="ARBA00081485"/>
    </source>
</evidence>
<feature type="compositionally biased region" description="Acidic residues" evidence="17">
    <location>
        <begin position="842"/>
        <end position="851"/>
    </location>
</feature>
<dbReference type="Proteomes" id="UP001497497">
    <property type="component" value="Unassembled WGS sequence"/>
</dbReference>
<comment type="subcellular location">
    <subcellularLocation>
        <location evidence="2">Chromosome</location>
    </subcellularLocation>
    <subcellularLocation>
        <location evidence="3">Cytoplasm</location>
    </subcellularLocation>
    <subcellularLocation>
        <location evidence="1">Nucleus</location>
    </subcellularLocation>
</comment>
<evidence type="ECO:0000259" key="18">
    <source>
        <dbReference type="Pfam" id="PF12717"/>
    </source>
</evidence>
<keyword evidence="8" id="KW-0597">Phosphoprotein</keyword>
<dbReference type="InterPro" id="IPR007673">
    <property type="entry name" value="Condensin_cplx_su1"/>
</dbReference>
<dbReference type="GO" id="GO:0005737">
    <property type="term" value="C:cytoplasm"/>
    <property type="evidence" value="ECO:0007669"/>
    <property type="project" value="UniProtKB-SubCell"/>
</dbReference>
<evidence type="ECO:0000256" key="9">
    <source>
        <dbReference type="ARBA" id="ARBA00022618"/>
    </source>
</evidence>
<protein>
    <recommendedName>
        <fullName evidence="5">Condensin complex subunit 1</fullName>
    </recommendedName>
    <alternativeName>
        <fullName evidence="16">Chromosome condensation-related SMC-associated protein 1</fullName>
    </alternativeName>
    <alternativeName>
        <fullName evidence="15">Chromosome-associated protein D2</fullName>
    </alternativeName>
    <alternativeName>
        <fullName evidence="14">Non-SMC condensin I complex subunit D2</fullName>
    </alternativeName>
</protein>
<keyword evidence="6" id="KW-0158">Chromosome</keyword>
<evidence type="ECO:0000256" key="13">
    <source>
        <dbReference type="ARBA" id="ARBA00023306"/>
    </source>
</evidence>
<keyword evidence="12" id="KW-0539">Nucleus</keyword>
<evidence type="ECO:0000256" key="6">
    <source>
        <dbReference type="ARBA" id="ARBA00022454"/>
    </source>
</evidence>